<dbReference type="Proteomes" id="UP000019482">
    <property type="component" value="Unassembled WGS sequence"/>
</dbReference>
<name>W6N730_CLOTY</name>
<dbReference type="PROSITE" id="PS01117">
    <property type="entry name" value="HTH_MARR_1"/>
    <property type="match status" value="1"/>
</dbReference>
<evidence type="ECO:0000313" key="6">
    <source>
        <dbReference type="Proteomes" id="UP000019482"/>
    </source>
</evidence>
<dbReference type="InterPro" id="IPR036388">
    <property type="entry name" value="WH-like_DNA-bd_sf"/>
</dbReference>
<dbReference type="GO" id="GO:0003677">
    <property type="term" value="F:DNA binding"/>
    <property type="evidence" value="ECO:0007669"/>
    <property type="project" value="UniProtKB-KW"/>
</dbReference>
<dbReference type="PANTHER" id="PTHR42756:SF1">
    <property type="entry name" value="TRANSCRIPTIONAL REPRESSOR OF EMRAB OPERON"/>
    <property type="match status" value="1"/>
</dbReference>
<dbReference type="PROSITE" id="PS50995">
    <property type="entry name" value="HTH_MARR_2"/>
    <property type="match status" value="1"/>
</dbReference>
<gene>
    <name evidence="5" type="ORF">CTDIVETGP_2291</name>
</gene>
<keyword evidence="6" id="KW-1185">Reference proteome</keyword>
<evidence type="ECO:0000256" key="2">
    <source>
        <dbReference type="ARBA" id="ARBA00023125"/>
    </source>
</evidence>
<dbReference type="AlphaFoldDB" id="W6N730"/>
<dbReference type="OrthoDB" id="1858911at2"/>
<dbReference type="PANTHER" id="PTHR42756">
    <property type="entry name" value="TRANSCRIPTIONAL REGULATOR, MARR"/>
    <property type="match status" value="1"/>
</dbReference>
<dbReference type="EMBL" id="CBXI010000040">
    <property type="protein sequence ID" value="CDL92221.1"/>
    <property type="molecule type" value="Genomic_DNA"/>
</dbReference>
<evidence type="ECO:0000256" key="1">
    <source>
        <dbReference type="ARBA" id="ARBA00023015"/>
    </source>
</evidence>
<dbReference type="GO" id="GO:0003700">
    <property type="term" value="F:DNA-binding transcription factor activity"/>
    <property type="evidence" value="ECO:0007669"/>
    <property type="project" value="InterPro"/>
</dbReference>
<keyword evidence="1" id="KW-0805">Transcription regulation</keyword>
<evidence type="ECO:0000256" key="3">
    <source>
        <dbReference type="ARBA" id="ARBA00023163"/>
    </source>
</evidence>
<dbReference type="Gene3D" id="1.10.10.10">
    <property type="entry name" value="Winged helix-like DNA-binding domain superfamily/Winged helix DNA-binding domain"/>
    <property type="match status" value="1"/>
</dbReference>
<organism evidence="5 6">
    <name type="scientific">Clostridium tyrobutyricum DIVETGP</name>
    <dbReference type="NCBI Taxonomy" id="1408889"/>
    <lineage>
        <taxon>Bacteria</taxon>
        <taxon>Bacillati</taxon>
        <taxon>Bacillota</taxon>
        <taxon>Clostridia</taxon>
        <taxon>Eubacteriales</taxon>
        <taxon>Clostridiaceae</taxon>
        <taxon>Clostridium</taxon>
    </lineage>
</organism>
<evidence type="ECO:0000313" key="5">
    <source>
        <dbReference type="EMBL" id="CDL92221.1"/>
    </source>
</evidence>
<sequence>MYESYDQSVGILTNVTNKKLVRYLNTNLERFNITTEQWIVLLKLSGKNKISQKSLAEIVNKDQPTLTRILDILEKKSLIERHPNEKDRRCFVLHITEKGTALKEKIEPFLENVFEVILQGIPSENLNMYTKVLLQLNENIDNAYSKNK</sequence>
<protein>
    <submittedName>
        <fullName evidence="5">Transcriptional regulator, MarR family</fullName>
    </submittedName>
</protein>
<dbReference type="InterPro" id="IPR000835">
    <property type="entry name" value="HTH_MarR-typ"/>
</dbReference>
<dbReference type="GeneID" id="29420505"/>
<dbReference type="InterPro" id="IPR036390">
    <property type="entry name" value="WH_DNA-bd_sf"/>
</dbReference>
<proteinExistence type="predicted"/>
<feature type="domain" description="HTH marR-type" evidence="4">
    <location>
        <begin position="1"/>
        <end position="138"/>
    </location>
</feature>
<dbReference type="SUPFAM" id="SSF46785">
    <property type="entry name" value="Winged helix' DNA-binding domain"/>
    <property type="match status" value="1"/>
</dbReference>
<accession>W6N730</accession>
<dbReference type="InterPro" id="IPR023187">
    <property type="entry name" value="Tscrpt_reg_MarR-type_CS"/>
</dbReference>
<comment type="caution">
    <text evidence="5">The sequence shown here is derived from an EMBL/GenBank/DDBJ whole genome shotgun (WGS) entry which is preliminary data.</text>
</comment>
<evidence type="ECO:0000259" key="4">
    <source>
        <dbReference type="PROSITE" id="PS50995"/>
    </source>
</evidence>
<dbReference type="Pfam" id="PF01047">
    <property type="entry name" value="MarR"/>
    <property type="match status" value="1"/>
</dbReference>
<dbReference type="RefSeq" id="WP_017752949.1">
    <property type="nucleotide sequence ID" value="NZ_CBXI010000040.1"/>
</dbReference>
<keyword evidence="3" id="KW-0804">Transcription</keyword>
<dbReference type="SMART" id="SM00347">
    <property type="entry name" value="HTH_MARR"/>
    <property type="match status" value="1"/>
</dbReference>
<keyword evidence="2" id="KW-0238">DNA-binding</keyword>
<reference evidence="5 6" key="1">
    <citation type="journal article" date="2015" name="Genome Announc.">
        <title>Draft Genome Sequence of Clostridium tyrobutyricum Strain DIVETGP, Isolated from Cow's Milk for Grana Padano Production.</title>
        <authorList>
            <person name="Soggiu A."/>
            <person name="Piras C."/>
            <person name="Gaiarsa S."/>
            <person name="Sassera D."/>
            <person name="Roncada P."/>
            <person name="Bendixen E."/>
            <person name="Brasca M."/>
            <person name="Bonizzi L."/>
        </authorList>
    </citation>
    <scope>NUCLEOTIDE SEQUENCE [LARGE SCALE GENOMIC DNA]</scope>
    <source>
        <strain evidence="5 6">DIVETGP</strain>
    </source>
</reference>
<dbReference type="PRINTS" id="PR00598">
    <property type="entry name" value="HTHMARR"/>
</dbReference>